<gene>
    <name evidence="2" type="ORF">GPM918_LOCUS24352</name>
    <name evidence="1" type="ORF">OVA965_LOCUS11421</name>
    <name evidence="4" type="ORF">SRO942_LOCUS24348</name>
    <name evidence="3" type="ORF">TMI583_LOCUS11422</name>
</gene>
<evidence type="ECO:0000313" key="4">
    <source>
        <dbReference type="EMBL" id="CAF3977758.1"/>
    </source>
</evidence>
<dbReference type="Proteomes" id="UP000681722">
    <property type="component" value="Unassembled WGS sequence"/>
</dbReference>
<dbReference type="Proteomes" id="UP000682733">
    <property type="component" value="Unassembled WGS sequence"/>
</dbReference>
<comment type="caution">
    <text evidence="2">The sequence shown here is derived from an EMBL/GenBank/DDBJ whole genome shotgun (WGS) entry which is preliminary data.</text>
</comment>
<evidence type="ECO:0000313" key="2">
    <source>
        <dbReference type="EMBL" id="CAF1213864.1"/>
    </source>
</evidence>
<accession>A0A814XB50</accession>
<evidence type="ECO:0000313" key="3">
    <source>
        <dbReference type="EMBL" id="CAF3712326.1"/>
    </source>
</evidence>
<dbReference type="AlphaFoldDB" id="A0A814XB50"/>
<dbReference type="EMBL" id="CAJNOQ010009042">
    <property type="protein sequence ID" value="CAF1213864.1"/>
    <property type="molecule type" value="Genomic_DNA"/>
</dbReference>
<protein>
    <submittedName>
        <fullName evidence="2">Uncharacterized protein</fullName>
    </submittedName>
</protein>
<evidence type="ECO:0000313" key="5">
    <source>
        <dbReference type="Proteomes" id="UP000663829"/>
    </source>
</evidence>
<sequence length="485" mass="56720">MSLVPLAIAKVPTEDRLNLDRYVTQDFIRMFERDQTMMLDDCHYEFPATVATTVSTVQASTMTTASDNDEEDLSIRRTGSKRRKQIKKPLPSKPLRQNCGRYTTYEMRICDQLLKHSIKTACDVTAAGATQKDAFTFFTHFSTTNHFQQLGDEIIMDLWEYMDLFSLWHGWFNLNYRFNQILFDDRLRFTLNLKLFPDDERKHFFKFCILTMPLVSSRLTSLTMTKLYTKKFILLCDQLKFDRLEMLIFDDTHGEGYYAMTEQMLQFIFNVKSLRKLTVSTQTCDDTKSILSRKLICENRLPQLTAFTLHNGYFNLELYYHNLSATNAIKRLSINCEMNDLTGIFHCSKSLKYLRMGLSDGWTYETWKGRGKPALPALPTLREMCVGVQNIPFDDLSNIVRAMPNVERLEIDGILKDRYCYDGEKLKHLFSSIKTVTIKNLEYQTKRSMSTFRFMNDEYWYNVKCEKISERGSLSLSAMGGYCRN</sequence>
<dbReference type="EMBL" id="CAJOBC010009041">
    <property type="protein sequence ID" value="CAF3977758.1"/>
    <property type="molecule type" value="Genomic_DNA"/>
</dbReference>
<dbReference type="EMBL" id="CAJOBA010004412">
    <property type="protein sequence ID" value="CAF3712326.1"/>
    <property type="molecule type" value="Genomic_DNA"/>
</dbReference>
<dbReference type="Proteomes" id="UP000677228">
    <property type="component" value="Unassembled WGS sequence"/>
</dbReference>
<name>A0A814XB50_9BILA</name>
<organism evidence="2 5">
    <name type="scientific">Didymodactylos carnosus</name>
    <dbReference type="NCBI Taxonomy" id="1234261"/>
    <lineage>
        <taxon>Eukaryota</taxon>
        <taxon>Metazoa</taxon>
        <taxon>Spiralia</taxon>
        <taxon>Gnathifera</taxon>
        <taxon>Rotifera</taxon>
        <taxon>Eurotatoria</taxon>
        <taxon>Bdelloidea</taxon>
        <taxon>Philodinida</taxon>
        <taxon>Philodinidae</taxon>
        <taxon>Didymodactylos</taxon>
    </lineage>
</organism>
<dbReference type="EMBL" id="CAJNOK010004408">
    <property type="protein sequence ID" value="CAF0936747.1"/>
    <property type="molecule type" value="Genomic_DNA"/>
</dbReference>
<reference evidence="2" key="1">
    <citation type="submission" date="2021-02" db="EMBL/GenBank/DDBJ databases">
        <authorList>
            <person name="Nowell W R."/>
        </authorList>
    </citation>
    <scope>NUCLEOTIDE SEQUENCE</scope>
</reference>
<dbReference type="InterPro" id="IPR032675">
    <property type="entry name" value="LRR_dom_sf"/>
</dbReference>
<evidence type="ECO:0000313" key="1">
    <source>
        <dbReference type="EMBL" id="CAF0936747.1"/>
    </source>
</evidence>
<dbReference type="OrthoDB" id="9973244at2759"/>
<dbReference type="Proteomes" id="UP000663829">
    <property type="component" value="Unassembled WGS sequence"/>
</dbReference>
<proteinExistence type="predicted"/>
<dbReference type="Gene3D" id="3.80.10.10">
    <property type="entry name" value="Ribonuclease Inhibitor"/>
    <property type="match status" value="1"/>
</dbReference>
<keyword evidence="5" id="KW-1185">Reference proteome</keyword>